<organism evidence="1 2">
    <name type="scientific">Acropora cervicornis</name>
    <name type="common">Staghorn coral</name>
    <dbReference type="NCBI Taxonomy" id="6130"/>
    <lineage>
        <taxon>Eukaryota</taxon>
        <taxon>Metazoa</taxon>
        <taxon>Cnidaria</taxon>
        <taxon>Anthozoa</taxon>
        <taxon>Hexacorallia</taxon>
        <taxon>Scleractinia</taxon>
        <taxon>Astrocoeniina</taxon>
        <taxon>Acroporidae</taxon>
        <taxon>Acropora</taxon>
    </lineage>
</organism>
<gene>
    <name evidence="1" type="ORF">P5673_032958</name>
</gene>
<protein>
    <submittedName>
        <fullName evidence="1">Uncharacterized protein</fullName>
    </submittedName>
</protein>
<name>A0AAD9PQK2_ACRCE</name>
<keyword evidence="2" id="KW-1185">Reference proteome</keyword>
<sequence>MQDKAIAMHRLRRTFALGLLIARQNIRETAIVTRTAIKEIEHPTIEIISRALRFTRHKLAASGFPQRRTSRSPKDTCCFQGGTGWNTNLKGSDARTNTLYRLAQPRKVVSCSTGMKIQDKYIM</sequence>
<reference evidence="1" key="2">
    <citation type="journal article" date="2023" name="Science">
        <title>Genomic signatures of disease resistance in endangered staghorn corals.</title>
        <authorList>
            <person name="Vollmer S.V."/>
            <person name="Selwyn J.D."/>
            <person name="Despard B.A."/>
            <person name="Roesel C.L."/>
        </authorList>
    </citation>
    <scope>NUCLEOTIDE SEQUENCE</scope>
    <source>
        <strain evidence="1">K2</strain>
    </source>
</reference>
<dbReference type="Proteomes" id="UP001249851">
    <property type="component" value="Unassembled WGS sequence"/>
</dbReference>
<reference evidence="1" key="1">
    <citation type="journal article" date="2023" name="G3 (Bethesda)">
        <title>Whole genome assembly and annotation of the endangered Caribbean coral Acropora cervicornis.</title>
        <authorList>
            <person name="Selwyn J.D."/>
            <person name="Vollmer S.V."/>
        </authorList>
    </citation>
    <scope>NUCLEOTIDE SEQUENCE</scope>
    <source>
        <strain evidence="1">K2</strain>
    </source>
</reference>
<comment type="caution">
    <text evidence="1">The sequence shown here is derived from an EMBL/GenBank/DDBJ whole genome shotgun (WGS) entry which is preliminary data.</text>
</comment>
<evidence type="ECO:0000313" key="2">
    <source>
        <dbReference type="Proteomes" id="UP001249851"/>
    </source>
</evidence>
<proteinExistence type="predicted"/>
<dbReference type="AlphaFoldDB" id="A0AAD9PQK2"/>
<dbReference type="EMBL" id="JARQWQ010000204">
    <property type="protein sequence ID" value="KAK2547209.1"/>
    <property type="molecule type" value="Genomic_DNA"/>
</dbReference>
<evidence type="ECO:0000313" key="1">
    <source>
        <dbReference type="EMBL" id="KAK2547209.1"/>
    </source>
</evidence>
<accession>A0AAD9PQK2</accession>